<comment type="caution">
    <text evidence="1">The sequence shown here is derived from an EMBL/GenBank/DDBJ whole genome shotgun (WGS) entry which is preliminary data.</text>
</comment>
<organism evidence="1 2">
    <name type="scientific">Aliivibrio logei 5S-186</name>
    <dbReference type="NCBI Taxonomy" id="626086"/>
    <lineage>
        <taxon>Bacteria</taxon>
        <taxon>Pseudomonadati</taxon>
        <taxon>Pseudomonadota</taxon>
        <taxon>Gammaproteobacteria</taxon>
        <taxon>Vibrionales</taxon>
        <taxon>Vibrionaceae</taxon>
        <taxon>Aliivibrio</taxon>
    </lineage>
</organism>
<evidence type="ECO:0000313" key="2">
    <source>
        <dbReference type="Proteomes" id="UP000095059"/>
    </source>
</evidence>
<reference evidence="1 2" key="1">
    <citation type="journal article" date="2012" name="Science">
        <title>Ecological populations of bacteria act as socially cohesive units of antibiotic production and resistance.</title>
        <authorList>
            <person name="Cordero O.X."/>
            <person name="Wildschutte H."/>
            <person name="Kirkup B."/>
            <person name="Proehl S."/>
            <person name="Ngo L."/>
            <person name="Hussain F."/>
            <person name="Le Roux F."/>
            <person name="Mincer T."/>
            <person name="Polz M.F."/>
        </authorList>
    </citation>
    <scope>NUCLEOTIDE SEQUENCE [LARGE SCALE GENOMIC DNA]</scope>
    <source>
        <strain evidence="1 2">5S-186</strain>
    </source>
</reference>
<evidence type="ECO:0000313" key="1">
    <source>
        <dbReference type="EMBL" id="OEF19587.1"/>
    </source>
</evidence>
<protein>
    <submittedName>
        <fullName evidence="1">Uncharacterized protein</fullName>
    </submittedName>
</protein>
<gene>
    <name evidence="1" type="ORF">A1Q5_18425</name>
</gene>
<keyword evidence="2" id="KW-1185">Reference proteome</keyword>
<name>A0ABX3B0B2_ALILO</name>
<dbReference type="Proteomes" id="UP000095059">
    <property type="component" value="Unassembled WGS sequence"/>
</dbReference>
<dbReference type="EMBL" id="AJYJ02000044">
    <property type="protein sequence ID" value="OEF19587.1"/>
    <property type="molecule type" value="Genomic_DNA"/>
</dbReference>
<accession>A0ABX3B0B2</accession>
<proteinExistence type="predicted"/>
<sequence>MLLNSRATLQNLADHVKQNINKTKKIKNNKFQQLNKNKIELTTPETRKNRKNINNYLIHKKN</sequence>